<dbReference type="STRING" id="1642647.PSM36_2903"/>
<keyword evidence="4" id="KW-0804">Transcription</keyword>
<dbReference type="Pfam" id="PF04542">
    <property type="entry name" value="Sigma70_r2"/>
    <property type="match status" value="1"/>
</dbReference>
<dbReference type="Gene3D" id="1.10.10.10">
    <property type="entry name" value="Winged helix-like DNA-binding domain superfamily/Winged helix DNA-binding domain"/>
    <property type="match status" value="1"/>
</dbReference>
<comment type="similarity">
    <text evidence="1">Belongs to the sigma-70 factor family. ECF subfamily.</text>
</comment>
<name>A0A1R3TAQ8_9BACT</name>
<accession>A0A1R3TAQ8</accession>
<evidence type="ECO:0000256" key="1">
    <source>
        <dbReference type="ARBA" id="ARBA00010641"/>
    </source>
</evidence>
<dbReference type="InterPro" id="IPR039425">
    <property type="entry name" value="RNA_pol_sigma-70-like"/>
</dbReference>
<sequence>MKDRNKENSLASFRIYYEANVSPLILFARRFVSVEMAEDIIQDIFLDIWDHSEMNEKLPSRSYLFMAVRNKCLNILIREQVKKNYIESTELDNRILGLGYYDSFEKQIIDKEDMQYIYDEIEKLPEKCRIIFKMAYFEEKKNAEIAEILDISIRTVEHQLYLGLKTLRVRFTGNGKKGLFFLFFV</sequence>
<dbReference type="SUPFAM" id="SSF88946">
    <property type="entry name" value="Sigma2 domain of RNA polymerase sigma factors"/>
    <property type="match status" value="1"/>
</dbReference>
<dbReference type="PANTHER" id="PTHR43133:SF46">
    <property type="entry name" value="RNA POLYMERASE SIGMA-70 FACTOR ECF SUBFAMILY"/>
    <property type="match status" value="1"/>
</dbReference>
<dbReference type="PANTHER" id="PTHR43133">
    <property type="entry name" value="RNA POLYMERASE ECF-TYPE SIGMA FACTO"/>
    <property type="match status" value="1"/>
</dbReference>
<dbReference type="Gene3D" id="1.10.1740.10">
    <property type="match status" value="1"/>
</dbReference>
<dbReference type="InterPro" id="IPR014284">
    <property type="entry name" value="RNA_pol_sigma-70_dom"/>
</dbReference>
<evidence type="ECO:0000256" key="2">
    <source>
        <dbReference type="ARBA" id="ARBA00023015"/>
    </source>
</evidence>
<evidence type="ECO:0000259" key="6">
    <source>
        <dbReference type="Pfam" id="PF08281"/>
    </source>
</evidence>
<dbReference type="InterPro" id="IPR013324">
    <property type="entry name" value="RNA_pol_sigma_r3/r4-like"/>
</dbReference>
<dbReference type="InterPro" id="IPR013249">
    <property type="entry name" value="RNA_pol_sigma70_r4_t2"/>
</dbReference>
<evidence type="ECO:0000313" key="8">
    <source>
        <dbReference type="Proteomes" id="UP000187464"/>
    </source>
</evidence>
<dbReference type="EMBL" id="LT605205">
    <property type="protein sequence ID" value="SCD21697.1"/>
    <property type="molecule type" value="Genomic_DNA"/>
</dbReference>
<dbReference type="InterPro" id="IPR007627">
    <property type="entry name" value="RNA_pol_sigma70_r2"/>
</dbReference>
<organism evidence="7 8">
    <name type="scientific">Proteiniphilum saccharofermentans</name>
    <dbReference type="NCBI Taxonomy" id="1642647"/>
    <lineage>
        <taxon>Bacteria</taxon>
        <taxon>Pseudomonadati</taxon>
        <taxon>Bacteroidota</taxon>
        <taxon>Bacteroidia</taxon>
        <taxon>Bacteroidales</taxon>
        <taxon>Dysgonomonadaceae</taxon>
        <taxon>Proteiniphilum</taxon>
    </lineage>
</organism>
<dbReference type="InterPro" id="IPR013325">
    <property type="entry name" value="RNA_pol_sigma_r2"/>
</dbReference>
<keyword evidence="2" id="KW-0805">Transcription regulation</keyword>
<reference evidence="8" key="1">
    <citation type="submission" date="2016-08" db="EMBL/GenBank/DDBJ databases">
        <authorList>
            <person name="Wibberg D."/>
        </authorList>
    </citation>
    <scope>NUCLEOTIDE SEQUENCE [LARGE SCALE GENOMIC DNA]</scope>
</reference>
<dbReference type="Pfam" id="PF08281">
    <property type="entry name" value="Sigma70_r4_2"/>
    <property type="match status" value="1"/>
</dbReference>
<evidence type="ECO:0000256" key="4">
    <source>
        <dbReference type="ARBA" id="ARBA00023163"/>
    </source>
</evidence>
<dbReference type="GO" id="GO:0016987">
    <property type="term" value="F:sigma factor activity"/>
    <property type="evidence" value="ECO:0007669"/>
    <property type="project" value="UniProtKB-KW"/>
</dbReference>
<dbReference type="InterPro" id="IPR014327">
    <property type="entry name" value="RNA_pol_sigma70_bacteroid"/>
</dbReference>
<feature type="domain" description="RNA polymerase sigma factor 70 region 4 type 2" evidence="6">
    <location>
        <begin position="115"/>
        <end position="167"/>
    </location>
</feature>
<gene>
    <name evidence="7" type="ORF">PSM36_2903</name>
</gene>
<evidence type="ECO:0000259" key="5">
    <source>
        <dbReference type="Pfam" id="PF04542"/>
    </source>
</evidence>
<dbReference type="InterPro" id="IPR036388">
    <property type="entry name" value="WH-like_DNA-bd_sf"/>
</dbReference>
<evidence type="ECO:0000256" key="3">
    <source>
        <dbReference type="ARBA" id="ARBA00023082"/>
    </source>
</evidence>
<dbReference type="GO" id="GO:0003677">
    <property type="term" value="F:DNA binding"/>
    <property type="evidence" value="ECO:0007669"/>
    <property type="project" value="InterPro"/>
</dbReference>
<protein>
    <submittedName>
        <fullName evidence="7">RNA polymerase sigma-70 factor</fullName>
    </submittedName>
</protein>
<dbReference type="KEGG" id="psac:PSM36_2903"/>
<keyword evidence="3" id="KW-0731">Sigma factor</keyword>
<evidence type="ECO:0000313" key="7">
    <source>
        <dbReference type="EMBL" id="SCD21697.1"/>
    </source>
</evidence>
<dbReference type="NCBIfam" id="TIGR02937">
    <property type="entry name" value="sigma70-ECF"/>
    <property type="match status" value="1"/>
</dbReference>
<dbReference type="AlphaFoldDB" id="A0A1R3TAQ8"/>
<keyword evidence="8" id="KW-1185">Reference proteome</keyword>
<dbReference type="GO" id="GO:0006352">
    <property type="term" value="P:DNA-templated transcription initiation"/>
    <property type="evidence" value="ECO:0007669"/>
    <property type="project" value="InterPro"/>
</dbReference>
<proteinExistence type="inferred from homology"/>
<dbReference type="NCBIfam" id="TIGR02985">
    <property type="entry name" value="Sig70_bacteroi1"/>
    <property type="match status" value="1"/>
</dbReference>
<feature type="domain" description="RNA polymerase sigma-70 region 2" evidence="5">
    <location>
        <begin position="17"/>
        <end position="76"/>
    </location>
</feature>
<dbReference type="RefSeq" id="WP_083711076.1">
    <property type="nucleotide sequence ID" value="NZ_LT605205.1"/>
</dbReference>
<dbReference type="SUPFAM" id="SSF88659">
    <property type="entry name" value="Sigma3 and sigma4 domains of RNA polymerase sigma factors"/>
    <property type="match status" value="1"/>
</dbReference>
<dbReference type="Proteomes" id="UP000187464">
    <property type="component" value="Chromosome I"/>
</dbReference>